<reference evidence="5 6" key="1">
    <citation type="journal article" date="2013" name="PLoS Genet.">
        <title>The genome and development-dependent transcriptomes of Pyronema confluens: a window into fungal evolution.</title>
        <authorList>
            <person name="Traeger S."/>
            <person name="Altegoer F."/>
            <person name="Freitag M."/>
            <person name="Gabaldon T."/>
            <person name="Kempken F."/>
            <person name="Kumar A."/>
            <person name="Marcet-Houben M."/>
            <person name="Poggeler S."/>
            <person name="Stajich J.E."/>
            <person name="Nowrousian M."/>
        </authorList>
    </citation>
    <scope>NUCLEOTIDE SEQUENCE [LARGE SCALE GENOMIC DNA]</scope>
    <source>
        <strain evidence="6">CBS 100304</strain>
        <tissue evidence="5">Vegetative mycelium</tissue>
    </source>
</reference>
<dbReference type="EMBL" id="HF935630">
    <property type="protein sequence ID" value="CCX11659.1"/>
    <property type="molecule type" value="Genomic_DNA"/>
</dbReference>
<keyword evidence="1" id="KW-0175">Coiled coil</keyword>
<protein>
    <recommendedName>
        <fullName evidence="4">DUF7580 domain-containing protein</fullName>
    </recommendedName>
</protein>
<dbReference type="STRING" id="1076935.U4L446"/>
<feature type="chain" id="PRO_5004651100" description="DUF7580 domain-containing protein" evidence="3">
    <location>
        <begin position="22"/>
        <end position="600"/>
    </location>
</feature>
<dbReference type="InterPro" id="IPR056002">
    <property type="entry name" value="DUF7580"/>
</dbReference>
<proteinExistence type="predicted"/>
<feature type="coiled-coil region" evidence="1">
    <location>
        <begin position="39"/>
        <end position="66"/>
    </location>
</feature>
<evidence type="ECO:0000256" key="2">
    <source>
        <dbReference type="SAM" id="MobiDB-lite"/>
    </source>
</evidence>
<evidence type="ECO:0000259" key="4">
    <source>
        <dbReference type="Pfam" id="PF24476"/>
    </source>
</evidence>
<dbReference type="PANTHER" id="PTHR35186:SF4">
    <property type="entry name" value="PRION-INHIBITION AND PROPAGATION HELO DOMAIN-CONTAINING PROTEIN"/>
    <property type="match status" value="1"/>
</dbReference>
<dbReference type="Pfam" id="PF24476">
    <property type="entry name" value="DUF7580"/>
    <property type="match status" value="1"/>
</dbReference>
<organism evidence="5 6">
    <name type="scientific">Pyronema omphalodes (strain CBS 100304)</name>
    <name type="common">Pyronema confluens</name>
    <dbReference type="NCBI Taxonomy" id="1076935"/>
    <lineage>
        <taxon>Eukaryota</taxon>
        <taxon>Fungi</taxon>
        <taxon>Dikarya</taxon>
        <taxon>Ascomycota</taxon>
        <taxon>Pezizomycotina</taxon>
        <taxon>Pezizomycetes</taxon>
        <taxon>Pezizales</taxon>
        <taxon>Pyronemataceae</taxon>
        <taxon>Pyronema</taxon>
    </lineage>
</organism>
<feature type="signal peptide" evidence="3">
    <location>
        <begin position="1"/>
        <end position="21"/>
    </location>
</feature>
<accession>U4L446</accession>
<dbReference type="Proteomes" id="UP000018144">
    <property type="component" value="Unassembled WGS sequence"/>
</dbReference>
<dbReference type="AlphaFoldDB" id="U4L446"/>
<keyword evidence="6" id="KW-1185">Reference proteome</keyword>
<feature type="domain" description="DUF7580" evidence="4">
    <location>
        <begin position="184"/>
        <end position="592"/>
    </location>
</feature>
<evidence type="ECO:0000313" key="6">
    <source>
        <dbReference type="Proteomes" id="UP000018144"/>
    </source>
</evidence>
<name>U4L446_PYROM</name>
<evidence type="ECO:0000256" key="1">
    <source>
        <dbReference type="SAM" id="Coils"/>
    </source>
</evidence>
<keyword evidence="3" id="KW-0732">Signal</keyword>
<evidence type="ECO:0000313" key="5">
    <source>
        <dbReference type="EMBL" id="CCX11659.1"/>
    </source>
</evidence>
<sequence>MLTGVETVGIALALFPLLVNGVQSYLDGTRKVNDMWRWKRSLRRLRRELETECSLFENTCEHLLQQIVSEDEVYALLNGKGWEDLGFIRKLSAHMGERIAASFVSEVKELSKFLQKLQDRLIGLRCQDDQGNMLTVMKHILNRDFLSMANVKEINSRIERLAPRRAGSVTAKKSCTNAAKVYGRLRDHALSLHSVFQEKFGSVHDQCTATHTVSLQLLKVITATRQSPDDLKFIVLFSYDNIPRLTQQTDWFEMEFEPVDSKNAEVAYSDQTPIQSGISPRFTDNTSTLKSNTAESYTIKSAFRSALKGLGGLRQQGDTKSKPKKSARFNEPSRRTPDIDVEIIENLCTEIRNAGSQNPACCVGRLASKASRLKISSLKSLPRTSYLHDSISLETLLKRNKLEKRDRLRLGVVLASAAIQLHDSVWLNENWGKQDIFFLQAPIEDFTVDGVRVRMGKPILQRPLVRYKFSPSLKLQHENDTSLGKSQSTVSIVWYNKCLFSLGLVLLELWFGQRFEDLCASKSLDCEGENTKYASASILIKTVQEEAGQMYESAVRRCIKGIDHPESNLENDGYKNQVHEQIIRELEDNLTAFDSEKSEE</sequence>
<evidence type="ECO:0000256" key="3">
    <source>
        <dbReference type="SAM" id="SignalP"/>
    </source>
</evidence>
<dbReference type="eggNOG" id="ENOG502SNN1">
    <property type="taxonomic scope" value="Eukaryota"/>
</dbReference>
<feature type="region of interest" description="Disordered" evidence="2">
    <location>
        <begin position="312"/>
        <end position="335"/>
    </location>
</feature>
<dbReference type="PANTHER" id="PTHR35186">
    <property type="entry name" value="ANK_REP_REGION DOMAIN-CONTAINING PROTEIN"/>
    <property type="match status" value="1"/>
</dbReference>
<dbReference type="OrthoDB" id="3565018at2759"/>
<gene>
    <name evidence="5" type="ORF">PCON_11253</name>
</gene>
<dbReference type="OMA" id="CHETISH"/>